<accession>H8Z862</accession>
<protein>
    <recommendedName>
        <fullName evidence="1">PIN domain-containing protein</fullName>
    </recommendedName>
</protein>
<dbReference type="Proteomes" id="UP000002964">
    <property type="component" value="Unassembled WGS sequence"/>
</dbReference>
<dbReference type="eggNOG" id="COG3744">
    <property type="taxonomic scope" value="Bacteria"/>
</dbReference>
<gene>
    <name evidence="2" type="ORF">Thi970DRAFT_04693</name>
</gene>
<dbReference type="PANTHER" id="PTHR36173:SF2">
    <property type="entry name" value="RIBONUCLEASE VAPC16"/>
    <property type="match status" value="1"/>
</dbReference>
<organism evidence="2 3">
    <name type="scientific">Thiorhodovibrio frisius</name>
    <dbReference type="NCBI Taxonomy" id="631362"/>
    <lineage>
        <taxon>Bacteria</taxon>
        <taxon>Pseudomonadati</taxon>
        <taxon>Pseudomonadota</taxon>
        <taxon>Gammaproteobacteria</taxon>
        <taxon>Chromatiales</taxon>
        <taxon>Chromatiaceae</taxon>
        <taxon>Thiorhodovibrio</taxon>
    </lineage>
</organism>
<proteinExistence type="predicted"/>
<dbReference type="InterPro" id="IPR029060">
    <property type="entry name" value="PIN-like_dom_sf"/>
</dbReference>
<dbReference type="STRING" id="631362.Thi970DRAFT_04693"/>
<dbReference type="RefSeq" id="WP_009151414.1">
    <property type="nucleotide sequence ID" value="NZ_CP121471.1"/>
</dbReference>
<feature type="domain" description="PIN" evidence="1">
    <location>
        <begin position="4"/>
        <end position="120"/>
    </location>
</feature>
<reference evidence="2 3" key="2">
    <citation type="submission" date="2011-11" db="EMBL/GenBank/DDBJ databases">
        <authorList>
            <consortium name="US DOE Joint Genome Institute"/>
            <person name="Lucas S."/>
            <person name="Han J."/>
            <person name="Lapidus A."/>
            <person name="Cheng J.-F."/>
            <person name="Goodwin L."/>
            <person name="Pitluck S."/>
            <person name="Peters L."/>
            <person name="Ovchinnikova G."/>
            <person name="Zhang X."/>
            <person name="Detter J.C."/>
            <person name="Han C."/>
            <person name="Tapia R."/>
            <person name="Land M."/>
            <person name="Hauser L."/>
            <person name="Kyrpides N."/>
            <person name="Ivanova N."/>
            <person name="Pagani I."/>
            <person name="Vogl K."/>
            <person name="Liu Z."/>
            <person name="Overmann J."/>
            <person name="Frigaard N.-U."/>
            <person name="Bryant D."/>
            <person name="Woyke T."/>
        </authorList>
    </citation>
    <scope>NUCLEOTIDE SEQUENCE [LARGE SCALE GENOMIC DNA]</scope>
    <source>
        <strain evidence="2 3">970</strain>
    </source>
</reference>
<keyword evidence="3" id="KW-1185">Reference proteome</keyword>
<reference evidence="3" key="1">
    <citation type="submission" date="2011-06" db="EMBL/GenBank/DDBJ databases">
        <authorList>
            <consortium name="US DOE Joint Genome Institute (JGI-PGF)"/>
            <person name="Lucas S."/>
            <person name="Han J."/>
            <person name="Lapidus A."/>
            <person name="Cheng J.-F."/>
            <person name="Goodwin L."/>
            <person name="Pitluck S."/>
            <person name="Peters L."/>
            <person name="Land M.L."/>
            <person name="Hauser L."/>
            <person name="Vogl K."/>
            <person name="Liu Z."/>
            <person name="Overmann J."/>
            <person name="Frigaard N.-U."/>
            <person name="Bryant D.A."/>
            <person name="Woyke T.J."/>
        </authorList>
    </citation>
    <scope>NUCLEOTIDE SEQUENCE [LARGE SCALE GENOMIC DNA]</scope>
    <source>
        <strain evidence="3">970</strain>
    </source>
</reference>
<dbReference type="HOGENOM" id="CLU_129890_0_1_6"/>
<dbReference type="OrthoDB" id="9798990at2"/>
<dbReference type="InterPro" id="IPR041705">
    <property type="entry name" value="PIN_Sll0205"/>
</dbReference>
<dbReference type="InterPro" id="IPR002716">
    <property type="entry name" value="PIN_dom"/>
</dbReference>
<dbReference type="EMBL" id="JH603170">
    <property type="protein sequence ID" value="EIC21011.1"/>
    <property type="molecule type" value="Genomic_DNA"/>
</dbReference>
<dbReference type="InterPro" id="IPR052919">
    <property type="entry name" value="TA_system_RNase"/>
</dbReference>
<dbReference type="PANTHER" id="PTHR36173">
    <property type="entry name" value="RIBONUCLEASE VAPC16-RELATED"/>
    <property type="match status" value="1"/>
</dbReference>
<name>H8Z862_9GAMM</name>
<evidence type="ECO:0000259" key="1">
    <source>
        <dbReference type="Pfam" id="PF01850"/>
    </source>
</evidence>
<evidence type="ECO:0000313" key="3">
    <source>
        <dbReference type="Proteomes" id="UP000002964"/>
    </source>
</evidence>
<dbReference type="SUPFAM" id="SSF88723">
    <property type="entry name" value="PIN domain-like"/>
    <property type="match status" value="1"/>
</dbReference>
<dbReference type="CDD" id="cd09872">
    <property type="entry name" value="PIN_Sll0205-like"/>
    <property type="match status" value="1"/>
</dbReference>
<sequence length="128" mass="14736">MKFLLDTHAFIWLNSSPEKLSARVRGHCEQGTDRFYLSLVSPWEMQIKRQLGKLSYDPINDQLVRANLDRNNINLLPISLVHVEQLAQLPMHHRDPFDRMLVAQAQIEGMTLITADTALAPYDVAILW</sequence>
<dbReference type="Gene3D" id="3.40.50.1010">
    <property type="entry name" value="5'-nuclease"/>
    <property type="match status" value="1"/>
</dbReference>
<evidence type="ECO:0000313" key="2">
    <source>
        <dbReference type="EMBL" id="EIC21011.1"/>
    </source>
</evidence>
<dbReference type="AlphaFoldDB" id="H8Z862"/>
<dbReference type="Pfam" id="PF01850">
    <property type="entry name" value="PIN"/>
    <property type="match status" value="1"/>
</dbReference>